<keyword evidence="2" id="KW-0812">Transmembrane</keyword>
<reference evidence="3 4" key="1">
    <citation type="journal article" date="2017" name="Int. J. Syst. Evol. Microbiol.">
        <title>Pseudokineococcus basanitobsidens sp. nov., isolated from volcanic rock.</title>
        <authorList>
            <person name="Lee D.W."/>
            <person name="Park M.Y."/>
            <person name="Kim J.J."/>
            <person name="Kim B.S."/>
        </authorList>
    </citation>
    <scope>NUCLEOTIDE SEQUENCE [LARGE SCALE GENOMIC DNA]</scope>
    <source>
        <strain evidence="3 4">DSM 103726</strain>
    </source>
</reference>
<comment type="caution">
    <text evidence="3">The sequence shown here is derived from an EMBL/GenBank/DDBJ whole genome shotgun (WGS) entry which is preliminary data.</text>
</comment>
<evidence type="ECO:0000313" key="4">
    <source>
        <dbReference type="Proteomes" id="UP001387100"/>
    </source>
</evidence>
<keyword evidence="2" id="KW-0472">Membrane</keyword>
<feature type="region of interest" description="Disordered" evidence="1">
    <location>
        <begin position="1"/>
        <end position="23"/>
    </location>
</feature>
<dbReference type="Proteomes" id="UP001387100">
    <property type="component" value="Unassembled WGS sequence"/>
</dbReference>
<dbReference type="RefSeq" id="WP_339573574.1">
    <property type="nucleotide sequence ID" value="NZ_JBBIAA010000002.1"/>
</dbReference>
<feature type="transmembrane region" description="Helical" evidence="2">
    <location>
        <begin position="110"/>
        <end position="133"/>
    </location>
</feature>
<keyword evidence="4" id="KW-1185">Reference proteome</keyword>
<evidence type="ECO:0000256" key="2">
    <source>
        <dbReference type="SAM" id="Phobius"/>
    </source>
</evidence>
<proteinExistence type="predicted"/>
<accession>A0ABU8RGN3</accession>
<dbReference type="EMBL" id="JBBIAA010000002">
    <property type="protein sequence ID" value="MEJ5944183.1"/>
    <property type="molecule type" value="Genomic_DNA"/>
</dbReference>
<feature type="compositionally biased region" description="Low complexity" evidence="1">
    <location>
        <begin position="59"/>
        <end position="94"/>
    </location>
</feature>
<sequence>MTKSRLSASRGTRRPGGRPRRAGALTVLGSVLVPVLGLVLAAGPAHAAVAPPVVVTAQPAALSASSTPADPSASAGAAASPSPSPGQRPSGVGSATASPVGPRDETGTGIVLPLLAATVVGLVALGLLFASAVTRRQREERRL</sequence>
<keyword evidence="2" id="KW-1133">Transmembrane helix</keyword>
<feature type="compositionally biased region" description="Basic residues" evidence="1">
    <location>
        <begin position="11"/>
        <end position="21"/>
    </location>
</feature>
<name>A0ABU8RGN3_9ACTN</name>
<feature type="region of interest" description="Disordered" evidence="1">
    <location>
        <begin position="59"/>
        <end position="104"/>
    </location>
</feature>
<evidence type="ECO:0000256" key="1">
    <source>
        <dbReference type="SAM" id="MobiDB-lite"/>
    </source>
</evidence>
<gene>
    <name evidence="3" type="ORF">WDZ17_02605</name>
</gene>
<organism evidence="3 4">
    <name type="scientific">Pseudokineococcus basanitobsidens</name>
    <dbReference type="NCBI Taxonomy" id="1926649"/>
    <lineage>
        <taxon>Bacteria</taxon>
        <taxon>Bacillati</taxon>
        <taxon>Actinomycetota</taxon>
        <taxon>Actinomycetes</taxon>
        <taxon>Kineosporiales</taxon>
        <taxon>Kineosporiaceae</taxon>
        <taxon>Pseudokineococcus</taxon>
    </lineage>
</organism>
<evidence type="ECO:0000313" key="3">
    <source>
        <dbReference type="EMBL" id="MEJ5944183.1"/>
    </source>
</evidence>
<protein>
    <submittedName>
        <fullName evidence="3">Uncharacterized protein</fullName>
    </submittedName>
</protein>